<dbReference type="FunFam" id="3.40.50.720:FF:000382">
    <property type="entry name" value="NAD(P)-binding Rossmann-fold superfamily protein"/>
    <property type="match status" value="1"/>
</dbReference>
<dbReference type="GO" id="GO:0016616">
    <property type="term" value="F:oxidoreductase activity, acting on the CH-OH group of donors, NAD or NADP as acceptor"/>
    <property type="evidence" value="ECO:0007669"/>
    <property type="project" value="TreeGrafter"/>
</dbReference>
<dbReference type="SUPFAM" id="SSF51735">
    <property type="entry name" value="NAD(P)-binding Rossmann-fold domains"/>
    <property type="match status" value="1"/>
</dbReference>
<sequence length="433" mass="47638">MAEKGIVCVTGAGGYVASWLVKLLLSKGYRVHGTVRDPGDAKNAHLKKLDNALEYLQLFKADLLDYGSLNAAIAGCDGVFHTASPVPPGTVQNPEVELIEPAVTGTLNVLKACSEAKVKRVVVVSSVAAVSLNPNWPKNQIMDEICWSDKEYCRETKNFYCLSKTLAESEAWEYAKRSGLDMVTICPTLVVGPMLQSTLNASSQPILKLVKGLESVENRIWKIVDVRDVAEALLLVYEKLEAEGRYICCAHMIKTKELVDKLRSLFPNYNYPKNFIEAADEGAKVSWEKLLQLGWKYRPLEETLVDTVKSYQESGPFPTPGPSSTTAGPPIFAPSWRVHSTDSGLQNRVVAREVIHHTWLPSDAQTLRPVSLEVLDRDQSAAIYQLICGSNHYHRMLSTALDKLLGVQAAALESERLMVAAQNERDAAVAAKA</sequence>
<dbReference type="PANTHER" id="PTHR10366">
    <property type="entry name" value="NAD DEPENDENT EPIMERASE/DEHYDRATASE"/>
    <property type="match status" value="1"/>
</dbReference>
<organism evidence="3 4">
    <name type="scientific">Protea cynaroides</name>
    <dbReference type="NCBI Taxonomy" id="273540"/>
    <lineage>
        <taxon>Eukaryota</taxon>
        <taxon>Viridiplantae</taxon>
        <taxon>Streptophyta</taxon>
        <taxon>Embryophyta</taxon>
        <taxon>Tracheophyta</taxon>
        <taxon>Spermatophyta</taxon>
        <taxon>Magnoliopsida</taxon>
        <taxon>Proteales</taxon>
        <taxon>Proteaceae</taxon>
        <taxon>Protea</taxon>
    </lineage>
</organism>
<dbReference type="InterPro" id="IPR050425">
    <property type="entry name" value="NAD(P)_dehydrat-like"/>
</dbReference>
<accession>A0A9Q0HER1</accession>
<dbReference type="InterPro" id="IPR001509">
    <property type="entry name" value="Epimerase_deHydtase"/>
</dbReference>
<reference evidence="3" key="1">
    <citation type="journal article" date="2023" name="Plant J.">
        <title>The genome of the king protea, Protea cynaroides.</title>
        <authorList>
            <person name="Chang J."/>
            <person name="Duong T.A."/>
            <person name="Schoeman C."/>
            <person name="Ma X."/>
            <person name="Roodt D."/>
            <person name="Barker N."/>
            <person name="Li Z."/>
            <person name="Van de Peer Y."/>
            <person name="Mizrachi E."/>
        </authorList>
    </citation>
    <scope>NUCLEOTIDE SEQUENCE</scope>
    <source>
        <tissue evidence="3">Young leaves</tissue>
    </source>
</reference>
<proteinExistence type="predicted"/>
<dbReference type="EMBL" id="JAMYWD010000008">
    <property type="protein sequence ID" value="KAJ4963896.1"/>
    <property type="molecule type" value="Genomic_DNA"/>
</dbReference>
<dbReference type="PANTHER" id="PTHR10366:SF831">
    <property type="entry name" value="NAD-DEPENDENT EPIMERASE_DEHYDRATASE DOMAIN-CONTAINING PROTEIN"/>
    <property type="match status" value="1"/>
</dbReference>
<feature type="domain" description="NAD-dependent epimerase/dehydratase" evidence="2">
    <location>
        <begin position="7"/>
        <end position="242"/>
    </location>
</feature>
<dbReference type="Proteomes" id="UP001141806">
    <property type="component" value="Unassembled WGS sequence"/>
</dbReference>
<dbReference type="Pfam" id="PF01370">
    <property type="entry name" value="Epimerase"/>
    <property type="match status" value="1"/>
</dbReference>
<dbReference type="InterPro" id="IPR036291">
    <property type="entry name" value="NAD(P)-bd_dom_sf"/>
</dbReference>
<keyword evidence="1" id="KW-0560">Oxidoreductase</keyword>
<evidence type="ECO:0000313" key="3">
    <source>
        <dbReference type="EMBL" id="KAJ4963896.1"/>
    </source>
</evidence>
<gene>
    <name evidence="3" type="ORF">NE237_023835</name>
</gene>
<protein>
    <recommendedName>
        <fullName evidence="2">NAD-dependent epimerase/dehydratase domain-containing protein</fullName>
    </recommendedName>
</protein>
<name>A0A9Q0HER1_9MAGN</name>
<dbReference type="OrthoDB" id="2735536at2759"/>
<dbReference type="CDD" id="cd08958">
    <property type="entry name" value="FR_SDR_e"/>
    <property type="match status" value="1"/>
</dbReference>
<evidence type="ECO:0000259" key="2">
    <source>
        <dbReference type="Pfam" id="PF01370"/>
    </source>
</evidence>
<keyword evidence="4" id="KW-1185">Reference proteome</keyword>
<dbReference type="AlphaFoldDB" id="A0A9Q0HER1"/>
<dbReference type="Gene3D" id="3.40.50.720">
    <property type="entry name" value="NAD(P)-binding Rossmann-like Domain"/>
    <property type="match status" value="1"/>
</dbReference>
<comment type="caution">
    <text evidence="3">The sequence shown here is derived from an EMBL/GenBank/DDBJ whole genome shotgun (WGS) entry which is preliminary data.</text>
</comment>
<evidence type="ECO:0000313" key="4">
    <source>
        <dbReference type="Proteomes" id="UP001141806"/>
    </source>
</evidence>
<evidence type="ECO:0000256" key="1">
    <source>
        <dbReference type="ARBA" id="ARBA00023002"/>
    </source>
</evidence>